<feature type="region of interest" description="Disordered" evidence="1">
    <location>
        <begin position="132"/>
        <end position="161"/>
    </location>
</feature>
<name>A0A835DVX5_TETSI</name>
<dbReference type="Gene3D" id="3.30.160.60">
    <property type="entry name" value="Classic Zinc Finger"/>
    <property type="match status" value="1"/>
</dbReference>
<evidence type="ECO:0000256" key="1">
    <source>
        <dbReference type="SAM" id="MobiDB-lite"/>
    </source>
</evidence>
<feature type="region of interest" description="Disordered" evidence="1">
    <location>
        <begin position="1381"/>
        <end position="1400"/>
    </location>
</feature>
<feature type="region of interest" description="Disordered" evidence="1">
    <location>
        <begin position="1148"/>
        <end position="1173"/>
    </location>
</feature>
<feature type="compositionally biased region" description="Polar residues" evidence="1">
    <location>
        <begin position="1384"/>
        <end position="1400"/>
    </location>
</feature>
<dbReference type="EMBL" id="JABCRI010000001">
    <property type="protein sequence ID" value="KAF8414332.1"/>
    <property type="molecule type" value="Genomic_DNA"/>
</dbReference>
<accession>A0A835DVX5</accession>
<reference evidence="2 3" key="1">
    <citation type="submission" date="2020-04" db="EMBL/GenBank/DDBJ databases">
        <title>Plant Genome Project.</title>
        <authorList>
            <person name="Zhang R.-G."/>
        </authorList>
    </citation>
    <scope>NUCLEOTIDE SEQUENCE [LARGE SCALE GENOMIC DNA]</scope>
    <source>
        <strain evidence="2">YNK0</strain>
        <tissue evidence="2">Leaf</tissue>
    </source>
</reference>
<dbReference type="OrthoDB" id="1929441at2759"/>
<dbReference type="OMA" id="RMQNGAN"/>
<evidence type="ECO:0000313" key="2">
    <source>
        <dbReference type="EMBL" id="KAF8414332.1"/>
    </source>
</evidence>
<keyword evidence="3" id="KW-1185">Reference proteome</keyword>
<dbReference type="PANTHER" id="PTHR35767">
    <property type="entry name" value="HAPLESS PROTEIN"/>
    <property type="match status" value="1"/>
</dbReference>
<dbReference type="PANTHER" id="PTHR35767:SF1">
    <property type="entry name" value="HAPLESS PROTEIN"/>
    <property type="match status" value="1"/>
</dbReference>
<feature type="compositionally biased region" description="Low complexity" evidence="1">
    <location>
        <begin position="139"/>
        <end position="152"/>
    </location>
</feature>
<sequence>MLSVENPPDPSCYCKISGLKTDEGASDKLSLQEEEDHLLKSGLDDNHPPNFSIRDYVTTARSKDIKTNWPFPQQYLQLCLKHGIKNLLPPFEPPDSVRNRCFRKGEVYDQLVVRVDGRKGVVEVDPFEKENISSFNGESSRSSDLSVLGSTSKAQSQEKLTLGPTDTNLCVSIRSPSLDQVGGGEFPSTVNRHPQSERESVPNNRLPCCSAQEANTLCETSVELEVSESPTASHQTGNTTGQSGKKCRLIVKLGIISDPSRTEDITSNTTTVPEPMASKVCPVCKTFSSTSNTTLNAHIDQCLAVESNSKWAVNNKLSKHRVKPRKMRSMVDIYVAAPRCTLEELDRRNGSKWATDLSLSTQHVEVQAEEKRQRVSRMNLEDTDDESAVYIDPSGKKLRILSKFNDASVPTVGEIRSRKHMKEFKESKIMSTSKKRRLAPKHPKYLKLKPQSEKLCSLKPGRTEIPGAREGNYGKDENRKEESLFQLLKAHDQTRPSKSGTLRQWVCSKRTGILKKINGKDGHRGHGDPSLVTQDPLIECNQSNLRDSCVRSCTPKFSNSAENPITSPRSKRVESPLQAQITDSVKKFPNSLESNMNQLSKGITSMHDSCILRRAKSSENHASSLRSKRAEIYAGPVQNSDSLPKATMNLYKSCHRLSTKGRKLSTFRKDVLSVAPYFPKSKFHENERCLAFKKPRVHSSEVDEGYDWMHSHTENTENRSGSFEQIEGNHKSDCSNNVLRSTIEEITERVYYDRSNVLESIQEREAVSTSEREEAIPLESFQFGPQCCGYDPEAIMDSPVAVSDILADKCDGLESTGNKVPINEEMVLEPYSRKSVGEPVVRSSKLLVLELHKMANASETLSNSLLLMEEHQRPSFGTEAPIKPTELSFSNDQEMCCVDEVGDGVIGQNTHMGAEVDYRLEGGNSFYDVDTVLIPGPPGSFSPSHGHMDSEVLQDNSSLTSCRVLSSEDQHNLFDRDSSGSPISSISAISHLSMARSDLKYLEPEPSIEPPAIRDKIIPNFSDGSIEPAVGDAITFPCTASKGARRINLNSVKLKVNKSSAAKRPENFAANDQPCCCSRKEGISHGATVDYQESQLLGKCVIAPVTLPAKGKQLSCNANIRPETFTSFSTYPISRTDEVAIPVLESPTGSTSMKASPGARKFPSLGDCDSASPSSTSNPVLRLMGKNLMVVNKDEDISMRLRQAQAVASNDHPNPKCSALPGFSTGDFPNQHLLSCHLTAPNGSVICSQNVNNPLAQCFDVRSSNGLRSHGNSKAHQIPTQSSARNCPDLHIGGFEASLPQHGLKVALQTQQKTPNNRLNAPFMNVVERIIANPQIQHHNAVSATQTPTAVNPIPEVIVINDSPENEANSTMISAKYTEELRGTQRSPACIQTPTDSNSSLRQVNTFSCYQLQNPFHLREPPLGSKPSFLLSPPKGANSRPPKSGATSEGGNLLRQNPFMVLSPAPGHLSSAVYYSPSLS</sequence>
<organism evidence="2 3">
    <name type="scientific">Tetracentron sinense</name>
    <name type="common">Spur-leaf</name>
    <dbReference type="NCBI Taxonomy" id="13715"/>
    <lineage>
        <taxon>Eukaryota</taxon>
        <taxon>Viridiplantae</taxon>
        <taxon>Streptophyta</taxon>
        <taxon>Embryophyta</taxon>
        <taxon>Tracheophyta</taxon>
        <taxon>Spermatophyta</taxon>
        <taxon>Magnoliopsida</taxon>
        <taxon>Trochodendrales</taxon>
        <taxon>Trochodendraceae</taxon>
        <taxon>Tetracentron</taxon>
    </lineage>
</organism>
<comment type="caution">
    <text evidence="2">The sequence shown here is derived from an EMBL/GenBank/DDBJ whole genome shotgun (WGS) entry which is preliminary data.</text>
</comment>
<dbReference type="Proteomes" id="UP000655225">
    <property type="component" value="Unassembled WGS sequence"/>
</dbReference>
<proteinExistence type="predicted"/>
<evidence type="ECO:0000313" key="3">
    <source>
        <dbReference type="Proteomes" id="UP000655225"/>
    </source>
</evidence>
<protein>
    <submittedName>
        <fullName evidence="2">Uncharacterized protein</fullName>
    </submittedName>
</protein>
<gene>
    <name evidence="2" type="ORF">HHK36_002333</name>
</gene>
<feature type="region of interest" description="Disordered" evidence="1">
    <location>
        <begin position="1421"/>
        <end position="1459"/>
    </location>
</feature>
<feature type="region of interest" description="Disordered" evidence="1">
    <location>
        <begin position="180"/>
        <end position="206"/>
    </location>
</feature>